<evidence type="ECO:0000313" key="1">
    <source>
        <dbReference type="EMBL" id="ABK36698.1"/>
    </source>
</evidence>
<reference evidence="1 2" key="1">
    <citation type="journal article" date="2006" name="J. Bacteriol.">
        <title>Genome sequence of Aeromonas hydrophila ATCC 7966T: jack of all trades.</title>
        <authorList>
            <person name="Seshadri R."/>
            <person name="Joseph S.W."/>
            <person name="Chopra A.K."/>
            <person name="Sha J."/>
            <person name="Shaw J."/>
            <person name="Graf J."/>
            <person name="Haft D."/>
            <person name="Wu M."/>
            <person name="Ren Q."/>
            <person name="Rosovitz M.J."/>
            <person name="Madupu R."/>
            <person name="Tallon L."/>
            <person name="Kim M."/>
            <person name="Jin S."/>
            <person name="Vuong H."/>
            <person name="Stine O.C."/>
            <person name="Ali A."/>
            <person name="Horneman A.J."/>
            <person name="Heidelberg J.F."/>
        </authorList>
    </citation>
    <scope>NUCLEOTIDE SEQUENCE [LARGE SCALE GENOMIC DNA]</scope>
    <source>
        <strain evidence="2">ATCC 7966 / DSM 30187 / BCRC 13018 / CCUG 14551 / JCM 1027 / KCTC 2358 / NCIMB 9240 / NCTC 8049</strain>
    </source>
</reference>
<keyword evidence="2" id="KW-1185">Reference proteome</keyword>
<organism evidence="1 2">
    <name type="scientific">Aeromonas hydrophila subsp. hydrophila (strain ATCC 7966 / DSM 30187 / BCRC 13018 / CCUG 14551 / JCM 1027 / KCTC 2358 / NCIMB 9240 / NCTC 8049)</name>
    <dbReference type="NCBI Taxonomy" id="380703"/>
    <lineage>
        <taxon>Bacteria</taxon>
        <taxon>Pseudomonadati</taxon>
        <taxon>Pseudomonadota</taxon>
        <taxon>Gammaproteobacteria</taxon>
        <taxon>Aeromonadales</taxon>
        <taxon>Aeromonadaceae</taxon>
        <taxon>Aeromonas</taxon>
    </lineage>
</organism>
<protein>
    <submittedName>
        <fullName evidence="1">Uncharacterized protein</fullName>
    </submittedName>
</protein>
<dbReference type="OrthoDB" id="8563970at2"/>
<dbReference type="RefSeq" id="WP_011704401.1">
    <property type="nucleotide sequence ID" value="NC_008570.1"/>
</dbReference>
<name>A0KFD4_AERHH</name>
<dbReference type="EMBL" id="CP000462">
    <property type="protein sequence ID" value="ABK36698.1"/>
    <property type="molecule type" value="Genomic_DNA"/>
</dbReference>
<gene>
    <name evidence="1" type="ordered locus">AHA_0427</name>
</gene>
<evidence type="ECO:0000313" key="2">
    <source>
        <dbReference type="Proteomes" id="UP000000756"/>
    </source>
</evidence>
<dbReference type="GeneID" id="4488397"/>
<proteinExistence type="predicted"/>
<sequence>MSEPTEFFDEQTLLEMVDNQLSDGHPLQVKATLMRLVMKGTPREETLQYIACALGAELMAMEADQGPFNLERYGQFLDSLPEMPWAE</sequence>
<dbReference type="EnsemblBacteria" id="ABK36698">
    <property type="protein sequence ID" value="ABK36698"/>
    <property type="gene ID" value="AHA_0427"/>
</dbReference>
<dbReference type="HOGENOM" id="CLU_174030_1_0_6"/>
<dbReference type="eggNOG" id="ENOG50332U8">
    <property type="taxonomic scope" value="Bacteria"/>
</dbReference>
<accession>A0KFD4</accession>
<dbReference type="Proteomes" id="UP000000756">
    <property type="component" value="Chromosome"/>
</dbReference>
<dbReference type="STRING" id="380703.AHA_0427"/>
<dbReference type="PATRIC" id="fig|380703.7.peg.416"/>
<dbReference type="AlphaFoldDB" id="A0KFD4"/>
<dbReference type="KEGG" id="aha:AHA_0427"/>